<dbReference type="InterPro" id="IPR029058">
    <property type="entry name" value="AB_hydrolase_fold"/>
</dbReference>
<reference evidence="1" key="1">
    <citation type="submission" date="2020-12" db="EMBL/GenBank/DDBJ databases">
        <title>Desulfobium dissulfuricans gen. nov., sp. nov., a novel mesophilic, sulfate-reducing bacterium isolated from a deep-sea hydrothermal vent.</title>
        <authorList>
            <person name="Hashimoto Y."/>
            <person name="Tame A."/>
            <person name="Sawayama S."/>
            <person name="Miyazaki J."/>
            <person name="Takai K."/>
            <person name="Nakagawa S."/>
        </authorList>
    </citation>
    <scope>NUCLEOTIDE SEQUENCE</scope>
    <source>
        <strain evidence="1">GF1</strain>
    </source>
</reference>
<dbReference type="SUPFAM" id="SSF53474">
    <property type="entry name" value="alpha/beta-Hydrolases"/>
    <property type="match status" value="1"/>
</dbReference>
<accession>A0A915TY58</accession>
<evidence type="ECO:0008006" key="3">
    <source>
        <dbReference type="Google" id="ProtNLM"/>
    </source>
</evidence>
<dbReference type="Proteomes" id="UP001063350">
    <property type="component" value="Chromosome"/>
</dbReference>
<evidence type="ECO:0000313" key="2">
    <source>
        <dbReference type="Proteomes" id="UP001063350"/>
    </source>
</evidence>
<evidence type="ECO:0000313" key="1">
    <source>
        <dbReference type="EMBL" id="BCO07938.1"/>
    </source>
</evidence>
<dbReference type="Gene3D" id="3.40.50.1820">
    <property type="entry name" value="alpha/beta hydrolase"/>
    <property type="match status" value="1"/>
</dbReference>
<sequence>MWRRKPINVFYPEGYGGKAPTIFFSHAYGATNWETAYPDLIRNVVSNGYVLVYVPYKTLRADVNERYETLWNGFLAAVERYGNLMDLSRVAFVGHSFGGGATPAMAYKGFVEQGWGAQGRFMFIMAPWYTYNISQSQLQNFPQDTFLMVQVYDQDKVNDHRMAIDLFRNIALPGQNKKFLIVPSQSHNGCMIVADHVTPGKNPFLALKSWAVFRPLAFLADYTFRRREEARKVLAGDGNTYPMGRWIDGTLYPPIRIDNTPQPEHPQSFYKFPWNSRKNPRKAYSSF</sequence>
<name>A0A915TY58_9BACT</name>
<gene>
    <name evidence="1" type="ORF">GF1_03140</name>
</gene>
<dbReference type="EMBL" id="AP024233">
    <property type="protein sequence ID" value="BCO07938.1"/>
    <property type="molecule type" value="Genomic_DNA"/>
</dbReference>
<keyword evidence="2" id="KW-1185">Reference proteome</keyword>
<dbReference type="AlphaFoldDB" id="A0A915TY58"/>
<proteinExistence type="predicted"/>
<organism evidence="1 2">
    <name type="scientific">Desulfolithobacter dissulfuricans</name>
    <dbReference type="NCBI Taxonomy" id="2795293"/>
    <lineage>
        <taxon>Bacteria</taxon>
        <taxon>Pseudomonadati</taxon>
        <taxon>Thermodesulfobacteriota</taxon>
        <taxon>Desulfobulbia</taxon>
        <taxon>Desulfobulbales</taxon>
        <taxon>Desulfobulbaceae</taxon>
        <taxon>Desulfolithobacter</taxon>
    </lineage>
</organism>
<dbReference type="KEGG" id="ddu:GF1_03140"/>
<protein>
    <recommendedName>
        <fullName evidence="3">Alpha/beta hydrolase</fullName>
    </recommendedName>
</protein>